<keyword evidence="2" id="KW-0677">Repeat</keyword>
<dbReference type="InterPro" id="IPR000409">
    <property type="entry name" value="BEACH_dom"/>
</dbReference>
<evidence type="ECO:0000256" key="2">
    <source>
        <dbReference type="ARBA" id="ARBA00022737"/>
    </source>
</evidence>
<evidence type="ECO:0000256" key="3">
    <source>
        <dbReference type="PROSITE-ProRule" id="PRU00221"/>
    </source>
</evidence>
<dbReference type="Gene3D" id="1.10.1540.10">
    <property type="entry name" value="BEACH domain"/>
    <property type="match status" value="1"/>
</dbReference>
<dbReference type="Pfam" id="PF02138">
    <property type="entry name" value="Beach"/>
    <property type="match status" value="1"/>
</dbReference>
<sequence length="1272" mass="129326">MSAWRQGEMSNLDYLLLLNSLAGRRTGDEAFLPVLPWVIDFTQPPEASAHDTRAPTGDDGWRDLTRSKWRLSKGEQQLDFTYANSEPPHHISDEALSELTACIYTARRQPLSRLQSVVRANYEPNEYPASIARLYAWSPDEAIAAFYDDPTVFDSVHANMPNLAVPDWAASPADFIARHRAALESPRASAWLHHWIDLTFGYKLTGAAAVDAKNVALDEAITGASTGGAATLQRARGRYQLFRAPHPPRGAPTRPEAPLRLRSPGVAGMGDVAVTLSGGAAAHAHGGTGAGTGGGARTSVAEPIFVAVPPGGAGALVATLVDAEQEHAFVDACDFSWDLAPNELDNAGAMKADVMRPDGTQNGAAVGAHDRASEHAGGDGGSDAGLDGIAASATDAAGDLMRVGRLLRHMLRACGFGEGVRAREVVRSLTQASPKMRPSAVEVLASSYFTPAVRRAHGVLLALRSRHAGSSLLRVASLLRAAPADTATLVAPACMHATLTHATSDGGSAGGAVEIIQELIRLLPGKGVQELILPALLDLLTGHTNKLLGARARTRALFAGGSGRSGSVDDDESDGTGEADDSSEQAGAMAAMRGLHALRHALVQAGVVRALGAKLGTDEYVARVHPALLGALERTSAEVAGAAAAALSAGCCVPMAAPMLLQQTVFPLLSSAARVGDLSDAAAAVLSHACVELGEELVGRHVLPNAVAVACALPPSIQGNPRSHRYRAIVNALRVVLAAAPPSSSVRALSPLPRKIAGELAVGSPGFVGSPPDPSFLRSPSAERGLWIWLPGPDEGALPASPAGASASAKRLAGDGMGQADSASLGGSVGAGNDSPALGAGSASDAASEASASGKHWGMSEGLTTTRGLGGGVGFSDEGGRSGPGSAWTLRARCLLSFRAHGTVLRAAQALESEGLVLTAGGSTRNGPRVRLWELSTGACVREYTTSSREPITAVAALGTASGPGGAVVGCDGGVHVWRTASGERAHTFNDASAVEVCSGWAPSGATAGNSSAAVRFTAFACLSERVGETTVVAGTSDGAVIELDAHACARVSRAACMPGGEGLAAAHWAESARAGADASALMSGMSAAGAGAPAAPAAVTSIAQLGYLGCGRGSLAVGLANGAAAVVERGAGRLRVWFKAHDGAITKLLPYREHYLVSAGADKAVALWDLRKASSSGAAGAMLVHTLTGLSSAVTDCAIVDSTVACASGSRLGVAPLGTAPPRGATMALEPIRLRGVKGKQESAGIVALGIMRHSKLFLAGADDGALHVCV</sequence>
<feature type="compositionally biased region" description="Low complexity" evidence="4">
    <location>
        <begin position="798"/>
        <end position="809"/>
    </location>
</feature>
<dbReference type="SUPFAM" id="SSF81837">
    <property type="entry name" value="BEACH domain"/>
    <property type="match status" value="1"/>
</dbReference>
<dbReference type="InterPro" id="IPR036372">
    <property type="entry name" value="BEACH_dom_sf"/>
</dbReference>
<feature type="region of interest" description="Disordered" evidence="4">
    <location>
        <begin position="360"/>
        <end position="383"/>
    </location>
</feature>
<dbReference type="InterPro" id="IPR036322">
    <property type="entry name" value="WD40_repeat_dom_sf"/>
</dbReference>
<dbReference type="PANTHER" id="PTHR46866:SF1">
    <property type="entry name" value="GH12955P"/>
    <property type="match status" value="1"/>
</dbReference>
<feature type="region of interest" description="Disordered" evidence="4">
    <location>
        <begin position="798"/>
        <end position="863"/>
    </location>
</feature>
<dbReference type="InterPro" id="IPR001680">
    <property type="entry name" value="WD40_rpt"/>
</dbReference>
<evidence type="ECO:0000256" key="4">
    <source>
        <dbReference type="SAM" id="MobiDB-lite"/>
    </source>
</evidence>
<dbReference type="InterPro" id="IPR015943">
    <property type="entry name" value="WD40/YVTN_repeat-like_dom_sf"/>
</dbReference>
<evidence type="ECO:0000256" key="1">
    <source>
        <dbReference type="ARBA" id="ARBA00022574"/>
    </source>
</evidence>
<protein>
    <recommendedName>
        <fullName evidence="5">BEACH domain-containing protein</fullName>
    </recommendedName>
</protein>
<dbReference type="PROSITE" id="PS50197">
    <property type="entry name" value="BEACH"/>
    <property type="match status" value="1"/>
</dbReference>
<dbReference type="SUPFAM" id="SSF50978">
    <property type="entry name" value="WD40 repeat-like"/>
    <property type="match status" value="1"/>
</dbReference>
<dbReference type="EMBL" id="HBDZ01006416">
    <property type="protein sequence ID" value="CAD8236909.1"/>
    <property type="molecule type" value="Transcribed_RNA"/>
</dbReference>
<proteinExistence type="predicted"/>
<feature type="region of interest" description="Disordered" evidence="4">
    <location>
        <begin position="561"/>
        <end position="586"/>
    </location>
</feature>
<evidence type="ECO:0000313" key="6">
    <source>
        <dbReference type="EMBL" id="CAD8236909.1"/>
    </source>
</evidence>
<dbReference type="PROSITE" id="PS50082">
    <property type="entry name" value="WD_REPEATS_2"/>
    <property type="match status" value="1"/>
</dbReference>
<feature type="compositionally biased region" description="Acidic residues" evidence="4">
    <location>
        <begin position="568"/>
        <end position="583"/>
    </location>
</feature>
<reference evidence="6" key="1">
    <citation type="submission" date="2021-01" db="EMBL/GenBank/DDBJ databases">
        <authorList>
            <person name="Corre E."/>
            <person name="Pelletier E."/>
            <person name="Niang G."/>
            <person name="Scheremetjew M."/>
            <person name="Finn R."/>
            <person name="Kale V."/>
            <person name="Holt S."/>
            <person name="Cochrane G."/>
            <person name="Meng A."/>
            <person name="Brown T."/>
            <person name="Cohen L."/>
        </authorList>
    </citation>
    <scope>NUCLEOTIDE SEQUENCE</scope>
    <source>
        <strain evidence="6">CCMP1413</strain>
    </source>
</reference>
<dbReference type="PANTHER" id="PTHR46866">
    <property type="entry name" value="GH12955P"/>
    <property type="match status" value="1"/>
</dbReference>
<feature type="compositionally biased region" description="Basic and acidic residues" evidence="4">
    <location>
        <begin position="368"/>
        <end position="377"/>
    </location>
</feature>
<dbReference type="PROSITE" id="PS00678">
    <property type="entry name" value="WD_REPEATS_1"/>
    <property type="match status" value="1"/>
</dbReference>
<dbReference type="InterPro" id="IPR019775">
    <property type="entry name" value="WD40_repeat_CS"/>
</dbReference>
<feature type="compositionally biased region" description="Low complexity" evidence="4">
    <location>
        <begin position="835"/>
        <end position="854"/>
    </location>
</feature>
<dbReference type="SMART" id="SM01026">
    <property type="entry name" value="Beach"/>
    <property type="match status" value="1"/>
</dbReference>
<dbReference type="Gene3D" id="2.130.10.10">
    <property type="entry name" value="YVTN repeat-like/Quinoprotein amine dehydrogenase"/>
    <property type="match status" value="2"/>
</dbReference>
<keyword evidence="1 3" id="KW-0853">WD repeat</keyword>
<dbReference type="SMART" id="SM00320">
    <property type="entry name" value="WD40"/>
    <property type="match status" value="3"/>
</dbReference>
<organism evidence="6">
    <name type="scientific">Prasinoderma coloniale</name>
    <dbReference type="NCBI Taxonomy" id="156133"/>
    <lineage>
        <taxon>Eukaryota</taxon>
        <taxon>Viridiplantae</taxon>
        <taxon>Prasinodermophyta</taxon>
        <taxon>Prasinodermophyceae</taxon>
        <taxon>Prasinodermales</taxon>
        <taxon>Prasinodermaceae</taxon>
        <taxon>Prasinoderma</taxon>
    </lineage>
</organism>
<feature type="repeat" description="WD" evidence="3">
    <location>
        <begin position="1139"/>
        <end position="1179"/>
    </location>
</feature>
<accession>A0A7R9XZQ7</accession>
<name>A0A7R9XZQ7_9VIRI</name>
<evidence type="ECO:0000259" key="5">
    <source>
        <dbReference type="PROSITE" id="PS50197"/>
    </source>
</evidence>
<feature type="domain" description="BEACH" evidence="5">
    <location>
        <begin position="1"/>
        <end position="262"/>
    </location>
</feature>
<gene>
    <name evidence="6" type="ORF">PCOL08062_LOCUS4899</name>
</gene>
<dbReference type="AlphaFoldDB" id="A0A7R9XZQ7"/>